<dbReference type="PANTHER" id="PTHR48081:SF33">
    <property type="entry name" value="KYNURENINE FORMAMIDASE"/>
    <property type="match status" value="1"/>
</dbReference>
<dbReference type="InterPro" id="IPR049492">
    <property type="entry name" value="BD-FAE-like_dom"/>
</dbReference>
<evidence type="ECO:0000313" key="4">
    <source>
        <dbReference type="EMBL" id="ORX79852.1"/>
    </source>
</evidence>
<comment type="caution">
    <text evidence="4">The sequence shown here is derived from an EMBL/GenBank/DDBJ whole genome shotgun (WGS) entry which is preliminary data.</text>
</comment>
<evidence type="ECO:0000259" key="3">
    <source>
        <dbReference type="Pfam" id="PF20434"/>
    </source>
</evidence>
<dbReference type="InterPro" id="IPR029058">
    <property type="entry name" value="AB_hydrolase_fold"/>
</dbReference>
<feature type="domain" description="BD-FAE-like" evidence="3">
    <location>
        <begin position="53"/>
        <end position="246"/>
    </location>
</feature>
<dbReference type="GO" id="GO:0004061">
    <property type="term" value="F:arylformamidase activity"/>
    <property type="evidence" value="ECO:0007669"/>
    <property type="project" value="TreeGrafter"/>
</dbReference>
<reference evidence="4 5" key="1">
    <citation type="submission" date="2016-08" db="EMBL/GenBank/DDBJ databases">
        <title>A Parts List for Fungal Cellulosomes Revealed by Comparative Genomics.</title>
        <authorList>
            <consortium name="DOE Joint Genome Institute"/>
            <person name="Haitjema C.H."/>
            <person name="Gilmore S.P."/>
            <person name="Henske J.K."/>
            <person name="Solomon K.V."/>
            <person name="De Groot R."/>
            <person name="Kuo A."/>
            <person name="Mondo S.J."/>
            <person name="Salamov A.A."/>
            <person name="Labutti K."/>
            <person name="Zhao Z."/>
            <person name="Chiniquy J."/>
            <person name="Barry K."/>
            <person name="Brewer H.M."/>
            <person name="Purvine S.O."/>
            <person name="Wright A.T."/>
            <person name="Boxma B."/>
            <person name="Van Alen T."/>
            <person name="Hackstein J.H."/>
            <person name="Baker S.E."/>
            <person name="Grigoriev I.V."/>
            <person name="O'Malley M.A."/>
        </authorList>
    </citation>
    <scope>NUCLEOTIDE SEQUENCE [LARGE SCALE GENOMIC DNA]</scope>
    <source>
        <strain evidence="4 5">S4</strain>
    </source>
</reference>
<dbReference type="EMBL" id="MCFG01000162">
    <property type="protein sequence ID" value="ORX79852.1"/>
    <property type="molecule type" value="Genomic_DNA"/>
</dbReference>
<evidence type="ECO:0000256" key="1">
    <source>
        <dbReference type="ARBA" id="ARBA00022801"/>
    </source>
</evidence>
<protein>
    <submittedName>
        <fullName evidence="4">Alpha/beta-hydrolase</fullName>
    </submittedName>
</protein>
<proteinExistence type="predicted"/>
<dbReference type="Proteomes" id="UP000193944">
    <property type="component" value="Unassembled WGS sequence"/>
</dbReference>
<dbReference type="SUPFAM" id="SSF53474">
    <property type="entry name" value="alpha/beta-Hydrolases"/>
    <property type="match status" value="1"/>
</dbReference>
<keyword evidence="5" id="KW-1185">Reference proteome</keyword>
<keyword evidence="2" id="KW-0732">Signal</keyword>
<dbReference type="STRING" id="1754192.A0A1Y1X2C2"/>
<name>A0A1Y1X2C2_9FUNG</name>
<keyword evidence="1 4" id="KW-0378">Hydrolase</keyword>
<sequence length="319" mass="36289">MKTTLFTCLLFVLLLFISSNKADIIEIEESDMNSYTNNPNIEKNVPFNGERLLDVYYNKKDFSHKKPVVINVYGGSWVGGNKIRYTKIGSLLEENNYVGVLPNYVLFPNGTIDDMVDDLYKAIQWTYTNIEEFGGNKDDISIVAHSAGAHLIALTIIKAALNLSNNGVKLEPLPYLKNVVLLNGPYIFDQEFIAYTLQGSTDTSNATATSDPKQQALLQQLMYKYYNDPEISPIEIIKGYEKNSINNHFNVNKFTFHYTSLDKVVPESSAKQLINEIMRTSNTQFEYIYTEGLEHASVVNGIRADDYEFEQFYLNLIKN</sequence>
<feature type="chain" id="PRO_5012417764" evidence="2">
    <location>
        <begin position="23"/>
        <end position="319"/>
    </location>
</feature>
<gene>
    <name evidence="4" type="ORF">BCR32DRAFT_294187</name>
</gene>
<accession>A0A1Y1X2C2</accession>
<dbReference type="InterPro" id="IPR050300">
    <property type="entry name" value="GDXG_lipolytic_enzyme"/>
</dbReference>
<dbReference type="OrthoDB" id="6495301at2759"/>
<dbReference type="Gene3D" id="3.40.50.1820">
    <property type="entry name" value="alpha/beta hydrolase"/>
    <property type="match status" value="1"/>
</dbReference>
<organism evidence="4 5">
    <name type="scientific">Anaeromyces robustus</name>
    <dbReference type="NCBI Taxonomy" id="1754192"/>
    <lineage>
        <taxon>Eukaryota</taxon>
        <taxon>Fungi</taxon>
        <taxon>Fungi incertae sedis</taxon>
        <taxon>Chytridiomycota</taxon>
        <taxon>Chytridiomycota incertae sedis</taxon>
        <taxon>Neocallimastigomycetes</taxon>
        <taxon>Neocallimastigales</taxon>
        <taxon>Neocallimastigaceae</taxon>
        <taxon>Anaeromyces</taxon>
    </lineage>
</organism>
<evidence type="ECO:0000256" key="2">
    <source>
        <dbReference type="SAM" id="SignalP"/>
    </source>
</evidence>
<dbReference type="AlphaFoldDB" id="A0A1Y1X2C2"/>
<reference evidence="4 5" key="2">
    <citation type="submission" date="2016-08" db="EMBL/GenBank/DDBJ databases">
        <title>Pervasive Adenine N6-methylation of Active Genes in Fungi.</title>
        <authorList>
            <consortium name="DOE Joint Genome Institute"/>
            <person name="Mondo S.J."/>
            <person name="Dannebaum R.O."/>
            <person name="Kuo R.C."/>
            <person name="Labutti K."/>
            <person name="Haridas S."/>
            <person name="Kuo A."/>
            <person name="Salamov A."/>
            <person name="Ahrendt S.R."/>
            <person name="Lipzen A."/>
            <person name="Sullivan W."/>
            <person name="Andreopoulos W.B."/>
            <person name="Clum A."/>
            <person name="Lindquist E."/>
            <person name="Daum C."/>
            <person name="Ramamoorthy G.K."/>
            <person name="Gryganskyi A."/>
            <person name="Culley D."/>
            <person name="Magnuson J.K."/>
            <person name="James T.Y."/>
            <person name="O'Malley M.A."/>
            <person name="Stajich J.E."/>
            <person name="Spatafora J.W."/>
            <person name="Visel A."/>
            <person name="Grigoriev I.V."/>
        </authorList>
    </citation>
    <scope>NUCLEOTIDE SEQUENCE [LARGE SCALE GENOMIC DNA]</scope>
    <source>
        <strain evidence="4 5">S4</strain>
    </source>
</reference>
<feature type="signal peptide" evidence="2">
    <location>
        <begin position="1"/>
        <end position="22"/>
    </location>
</feature>
<dbReference type="Pfam" id="PF20434">
    <property type="entry name" value="BD-FAE"/>
    <property type="match status" value="1"/>
</dbReference>
<dbReference type="PANTHER" id="PTHR48081">
    <property type="entry name" value="AB HYDROLASE SUPERFAMILY PROTEIN C4A8.06C"/>
    <property type="match status" value="1"/>
</dbReference>
<evidence type="ECO:0000313" key="5">
    <source>
        <dbReference type="Proteomes" id="UP000193944"/>
    </source>
</evidence>